<accession>A0A9J6RC62</accession>
<evidence type="ECO:0000313" key="2">
    <source>
        <dbReference type="Proteomes" id="UP001084197"/>
    </source>
</evidence>
<dbReference type="Pfam" id="PF07537">
    <property type="entry name" value="CamS"/>
    <property type="match status" value="1"/>
</dbReference>
<keyword evidence="2" id="KW-1185">Reference proteome</keyword>
<comment type="caution">
    <text evidence="1">The sequence shown here is derived from an EMBL/GenBank/DDBJ whole genome shotgun (WGS) entry which is preliminary data.</text>
</comment>
<name>A0A9J6RC62_9BACI</name>
<dbReference type="Gene3D" id="3.10.570.10">
    <property type="entry name" value="sex pheromone staph- cam373 precursor domain"/>
    <property type="match status" value="1"/>
</dbReference>
<sequence>MKSFLIGIGTMLILVGCAPNFSTREEVIEDSISEETPQETAIIPSSRVSEQEYQVLLPYRLSESRGVILNQVANRLDITEIENGLRRHSTDVFDPETHFFQEGQRIGSSELYSWLERYSESTDRGLNPEVTDRNELETDEIIDEERDNPRYLSHILEQNYLVRTDENVVQLGGMSLAIIMKSNYRFQTEIGGPYYYKDIDEDEMLEQVDSITSEVIQRIRAKDGLQEVPIMVAIYREAARDGLVPGNYVMKTTVQGGSSSVGSWEPIDEEYVLFPSSSGRDKDPDLAATIEEFTSDIADFFPNYVGVIGEGFYEGDQLRKLTLEIPIQFRGKAETIGFTQYVYGLIMDGFQPHYDLEINIKSNDRQESLIVREAGAEEPIIHIYDR</sequence>
<proteinExistence type="predicted"/>
<evidence type="ECO:0000313" key="1">
    <source>
        <dbReference type="EMBL" id="MCZ0702892.1"/>
    </source>
</evidence>
<gene>
    <name evidence="1" type="ORF">OWO01_06675</name>
</gene>
<dbReference type="Proteomes" id="UP001084197">
    <property type="component" value="Unassembled WGS sequence"/>
</dbReference>
<dbReference type="PIRSF" id="PIRSF012509">
    <property type="entry name" value="CamS"/>
    <property type="match status" value="1"/>
</dbReference>
<dbReference type="EMBL" id="JAPRAT010000010">
    <property type="protein sequence ID" value="MCZ0702892.1"/>
    <property type="molecule type" value="Genomic_DNA"/>
</dbReference>
<organism evidence="1 2">
    <name type="scientific">Natronobacillus azotifigens</name>
    <dbReference type="NCBI Taxonomy" id="472978"/>
    <lineage>
        <taxon>Bacteria</taxon>
        <taxon>Bacillati</taxon>
        <taxon>Bacillota</taxon>
        <taxon>Bacilli</taxon>
        <taxon>Bacillales</taxon>
        <taxon>Bacillaceae</taxon>
        <taxon>Natronobacillus</taxon>
    </lineage>
</organism>
<dbReference type="CDD" id="cd13440">
    <property type="entry name" value="CamS_repeat_2"/>
    <property type="match status" value="1"/>
</dbReference>
<protein>
    <submittedName>
        <fullName evidence="1">CamS family sex pheromone protein</fullName>
    </submittedName>
</protein>
<reference evidence="1" key="1">
    <citation type="submission" date="2022-11" db="EMBL/GenBank/DDBJ databases">
        <title>WGS of Natronobacillus azotifigens 24KS-1, an anaerobic diazotrophic haloalkaliphile from soda-rich habitats.</title>
        <authorList>
            <person name="Sorokin D.Y."/>
            <person name="Merkel A.Y."/>
        </authorList>
    </citation>
    <scope>NUCLEOTIDE SEQUENCE</scope>
    <source>
        <strain evidence="1">24KS-1</strain>
    </source>
</reference>
<dbReference type="AlphaFoldDB" id="A0A9J6RC62"/>
<dbReference type="PROSITE" id="PS51257">
    <property type="entry name" value="PROKAR_LIPOPROTEIN"/>
    <property type="match status" value="1"/>
</dbReference>
<dbReference type="CDD" id="cd13441">
    <property type="entry name" value="CamS_repeat_1"/>
    <property type="match status" value="1"/>
</dbReference>
<dbReference type="InterPro" id="IPR011426">
    <property type="entry name" value="CamS"/>
</dbReference>